<keyword evidence="1" id="KW-1133">Transmembrane helix</keyword>
<dbReference type="GeneID" id="80802496"/>
<keyword evidence="1" id="KW-0812">Transmembrane</keyword>
<dbReference type="Pfam" id="PF13386">
    <property type="entry name" value="DsbD_2"/>
    <property type="match status" value="1"/>
</dbReference>
<organism evidence="3 4">
    <name type="scientific">Comamonas terrigena</name>
    <dbReference type="NCBI Taxonomy" id="32013"/>
    <lineage>
        <taxon>Bacteria</taxon>
        <taxon>Pseudomonadati</taxon>
        <taxon>Pseudomonadota</taxon>
        <taxon>Betaproteobacteria</taxon>
        <taxon>Burkholderiales</taxon>
        <taxon>Comamonadaceae</taxon>
        <taxon>Comamonas</taxon>
    </lineage>
</organism>
<feature type="transmembrane region" description="Helical" evidence="1">
    <location>
        <begin position="99"/>
        <end position="117"/>
    </location>
</feature>
<proteinExistence type="predicted"/>
<protein>
    <submittedName>
        <fullName evidence="3">Sulfite exporter TauE/SafE family protein</fullName>
    </submittedName>
</protein>
<sequence length="242" mass="25851">MWLSLLGTAFFMGLVGGPHCLAMCAAPCAAIVSPLRSGGRVVSIQPEGASAQPPEAANAGRWLGFHVGRLMGYAALGGVAAYAMETVAWFSDRTSALHPLWVLLHLAALAWGLMLLLQARQPQWVESGGRKLWSKVQHGVRGPGGTWVAGSLWAFLPCGLLYSAVMVAALAGGVWQGAASMVAFGVGGGLWLALGPWLWQRISRLQQWREAWGLRTAGALLAGVSLWALWMDMVHVPSQWCR</sequence>
<evidence type="ECO:0000259" key="2">
    <source>
        <dbReference type="Pfam" id="PF13386"/>
    </source>
</evidence>
<dbReference type="EMBL" id="PDEA01000001">
    <property type="protein sequence ID" value="PEH90205.1"/>
    <property type="molecule type" value="Genomic_DNA"/>
</dbReference>
<keyword evidence="1" id="KW-0472">Membrane</keyword>
<keyword evidence="4" id="KW-1185">Reference proteome</keyword>
<evidence type="ECO:0000256" key="1">
    <source>
        <dbReference type="SAM" id="Phobius"/>
    </source>
</evidence>
<feature type="domain" description="Urease accessory protein UreH-like transmembrane" evidence="2">
    <location>
        <begin position="8"/>
        <end position="225"/>
    </location>
</feature>
<feature type="transmembrane region" description="Helical" evidence="1">
    <location>
        <begin position="211"/>
        <end position="230"/>
    </location>
</feature>
<dbReference type="AlphaFoldDB" id="A0A2A7UXZ7"/>
<feature type="transmembrane region" description="Helical" evidence="1">
    <location>
        <begin position="177"/>
        <end position="199"/>
    </location>
</feature>
<dbReference type="STRING" id="1219032.GCA_001515545_00933"/>
<dbReference type="PANTHER" id="PTHR42208">
    <property type="entry name" value="HEAVY METAL TRANSPORTER-RELATED"/>
    <property type="match status" value="1"/>
</dbReference>
<gene>
    <name evidence="3" type="ORF">CRM82_17870</name>
</gene>
<dbReference type="OrthoDB" id="9155091at2"/>
<accession>A0A2A7UXZ7</accession>
<name>A0A2A7UXZ7_COMTR</name>
<evidence type="ECO:0000313" key="3">
    <source>
        <dbReference type="EMBL" id="PEH90205.1"/>
    </source>
</evidence>
<dbReference type="PANTHER" id="PTHR42208:SF1">
    <property type="entry name" value="HEAVY METAL TRANSPORTER"/>
    <property type="match status" value="1"/>
</dbReference>
<dbReference type="InterPro" id="IPR039447">
    <property type="entry name" value="UreH-like_TM_dom"/>
</dbReference>
<evidence type="ECO:0000313" key="4">
    <source>
        <dbReference type="Proteomes" id="UP000220246"/>
    </source>
</evidence>
<dbReference type="RefSeq" id="WP_066533870.1">
    <property type="nucleotide sequence ID" value="NZ_JAOBYP010000007.1"/>
</dbReference>
<dbReference type="Proteomes" id="UP000220246">
    <property type="component" value="Unassembled WGS sequence"/>
</dbReference>
<comment type="caution">
    <text evidence="3">The sequence shown here is derived from an EMBL/GenBank/DDBJ whole genome shotgun (WGS) entry which is preliminary data.</text>
</comment>
<feature type="transmembrane region" description="Helical" evidence="1">
    <location>
        <begin position="147"/>
        <end position="171"/>
    </location>
</feature>
<reference evidence="4" key="1">
    <citation type="submission" date="2017-09" db="EMBL/GenBank/DDBJ databases">
        <title>FDA dAtabase for Regulatory Grade micrObial Sequences (FDA-ARGOS): Supporting development and validation of Infectious Disease Dx tests.</title>
        <authorList>
            <person name="Minogue T."/>
            <person name="Wolcott M."/>
            <person name="Wasieloski L."/>
            <person name="Aguilar W."/>
            <person name="Moore D."/>
            <person name="Tallon L."/>
            <person name="Sadzewicz L."/>
            <person name="Ott S."/>
            <person name="Zhao X."/>
            <person name="Nagaraj S."/>
            <person name="Vavikolanu K."/>
            <person name="Aluvathingal J."/>
            <person name="Nadendla S."/>
            <person name="Sichtig H."/>
        </authorList>
    </citation>
    <scope>NUCLEOTIDE SEQUENCE [LARGE SCALE GENOMIC DNA]</scope>
    <source>
        <strain evidence="4">FDAARGOS_394</strain>
    </source>
</reference>